<name>A0A4Q9MG77_9APHY</name>
<dbReference type="Proteomes" id="UP000292957">
    <property type="component" value="Unassembled WGS sequence"/>
</dbReference>
<proteinExistence type="predicted"/>
<gene>
    <name evidence="1" type="ORF">BD311DRAFT_798788</name>
</gene>
<dbReference type="AlphaFoldDB" id="A0A4Q9MG77"/>
<dbReference type="OrthoDB" id="2748713at2759"/>
<protein>
    <recommendedName>
        <fullName evidence="2">F-box domain-containing protein</fullName>
    </recommendedName>
</protein>
<accession>A0A4Q9MG77</accession>
<evidence type="ECO:0008006" key="2">
    <source>
        <dbReference type="Google" id="ProtNLM"/>
    </source>
</evidence>
<reference evidence="1" key="1">
    <citation type="submission" date="2019-01" db="EMBL/GenBank/DDBJ databases">
        <title>Draft genome sequences of three monokaryotic isolates of the white-rot basidiomycete fungus Dichomitus squalens.</title>
        <authorList>
            <consortium name="DOE Joint Genome Institute"/>
            <person name="Lopez S.C."/>
            <person name="Andreopoulos B."/>
            <person name="Pangilinan J."/>
            <person name="Lipzen A."/>
            <person name="Riley R."/>
            <person name="Ahrendt S."/>
            <person name="Ng V."/>
            <person name="Barry K."/>
            <person name="Daum C."/>
            <person name="Grigoriev I.V."/>
            <person name="Hilden K.S."/>
            <person name="Makela M.R."/>
            <person name="de Vries R.P."/>
        </authorList>
    </citation>
    <scope>NUCLEOTIDE SEQUENCE [LARGE SCALE GENOMIC DNA]</scope>
    <source>
        <strain evidence="1">OM18370.1</strain>
    </source>
</reference>
<sequence length="531" mass="59670">MVRLHQDILEAITEFLDTYPDLLAVSLTCSALRPKAVQCLLSLRPVTLTNERIVRAFHDFIYIDPEVRGRHIRGLVTPLRYSRRGLIPHDSNADIATIFIAIIKSATRLKHLTLSLSDLYPSYLDDSRVVPVVGGLSTLEDLAVLGDSQRGHELLRIMQSPVRTIRIRNINYDPASPVYLDSMSNLAATLESLELGLGQIYIHEFETRPRFPSVHSLTIAIVRGPPRLDALLHMFPSLSGSLFLFHPSPIAFNEDTIRQSNKRAQESSSNSWKRIDHVSCPPKLLFALNISCSIRRITLDCWDDLEFDVYISEILRATPPQFLELTNLRLVPPVLDVLSSGLFPTEVRTTMTHLLLTMRCDGVSLDELGLRDIPAPLQWDSLVDRICSVIKSLQHLAYLRVIIECFVQPNHFDAAYTAEFVTVVRHREGSHWRRAAEVLVAAVPSLRTIVFTSNGLILNAGYWRLASGWTQCAASGDTSAEDGVGDDLGRHWRVEELGSEEMKSVLEREGLSNARDETLELWDLVADELVS</sequence>
<organism evidence="1">
    <name type="scientific">Dichomitus squalens</name>
    <dbReference type="NCBI Taxonomy" id="114155"/>
    <lineage>
        <taxon>Eukaryota</taxon>
        <taxon>Fungi</taxon>
        <taxon>Dikarya</taxon>
        <taxon>Basidiomycota</taxon>
        <taxon>Agaricomycotina</taxon>
        <taxon>Agaricomycetes</taxon>
        <taxon>Polyporales</taxon>
        <taxon>Polyporaceae</taxon>
        <taxon>Dichomitus</taxon>
    </lineage>
</organism>
<dbReference type="EMBL" id="ML143458">
    <property type="protein sequence ID" value="TBU25578.1"/>
    <property type="molecule type" value="Genomic_DNA"/>
</dbReference>
<evidence type="ECO:0000313" key="1">
    <source>
        <dbReference type="EMBL" id="TBU25578.1"/>
    </source>
</evidence>